<dbReference type="InterPro" id="IPR006357">
    <property type="entry name" value="HAD-SF_hydro_IIA"/>
</dbReference>
<comment type="function">
    <text evidence="6">Catalyzes the dephosphorylation of 2-6 carbon acid sugars in vitro.</text>
</comment>
<evidence type="ECO:0000256" key="5">
    <source>
        <dbReference type="ARBA" id="ARBA00022842"/>
    </source>
</evidence>
<dbReference type="NCBIfam" id="TIGR01457">
    <property type="entry name" value="HAD-SF-IIA-hyp2"/>
    <property type="match status" value="1"/>
</dbReference>
<comment type="cofactor">
    <cofactor evidence="1 6">
        <name>Mg(2+)</name>
        <dbReference type="ChEBI" id="CHEBI:18420"/>
    </cofactor>
</comment>
<gene>
    <name evidence="7" type="ORF">HZY85_07110</name>
</gene>
<sequence>MKKHKLYLIDLDGTIYNGNNVIEYAVDFINYLNENNIDYLFITNNSTKTELEVVSKLKSMGIKTYEQNIFTSSEAASLYLKSKNYNNVSVIGEEGLKNTLLRNNINIVDESPEALVVGLDRNVNYDILSKACNYILSGVEFIATNPDKLIPTENGMNPSNGAQVKFLEYCTDVIPTIIGKPSNIIMDLAIKKFNYDKSEIAMVGDNYETDILSGINSNIDTIHVQTGVTSKEQIEKKSIQPTYTLKNLKELLENINDKF</sequence>
<evidence type="ECO:0000256" key="3">
    <source>
        <dbReference type="ARBA" id="ARBA00022723"/>
    </source>
</evidence>
<evidence type="ECO:0000256" key="1">
    <source>
        <dbReference type="ARBA" id="ARBA00001946"/>
    </source>
</evidence>
<proteinExistence type="inferred from homology"/>
<dbReference type="CDD" id="cd07530">
    <property type="entry name" value="HAD_Pase_UmpH-like"/>
    <property type="match status" value="1"/>
</dbReference>
<dbReference type="InterPro" id="IPR023214">
    <property type="entry name" value="HAD_sf"/>
</dbReference>
<evidence type="ECO:0000313" key="7">
    <source>
        <dbReference type="EMBL" id="NYS47937.1"/>
    </source>
</evidence>
<organism evidence="7 8">
    <name type="scientific">Gemelliphila palaticanis</name>
    <dbReference type="NCBI Taxonomy" id="81950"/>
    <lineage>
        <taxon>Bacteria</taxon>
        <taxon>Bacillati</taxon>
        <taxon>Bacillota</taxon>
        <taxon>Bacilli</taxon>
        <taxon>Bacillales</taxon>
        <taxon>Gemellaceae</taxon>
        <taxon>Gemelliphila</taxon>
    </lineage>
</organism>
<dbReference type="SUPFAM" id="SSF56784">
    <property type="entry name" value="HAD-like"/>
    <property type="match status" value="1"/>
</dbReference>
<comment type="similarity">
    <text evidence="2 6">Belongs to the HAD-like hydrolase superfamily. NagD family.</text>
</comment>
<reference evidence="7 8" key="1">
    <citation type="submission" date="2020-07" db="EMBL/GenBank/DDBJ databases">
        <title>MOT database genomes.</title>
        <authorList>
            <person name="Joseph S."/>
            <person name="Aduse-Opoku J."/>
            <person name="Hashim A."/>
            <person name="Wade W."/>
            <person name="Curtis M."/>
        </authorList>
    </citation>
    <scope>NUCLEOTIDE SEQUENCE [LARGE SCALE GENOMIC DNA]</scope>
    <source>
        <strain evidence="7 8">CIP 106318</strain>
    </source>
</reference>
<dbReference type="Pfam" id="PF13344">
    <property type="entry name" value="Hydrolase_6"/>
    <property type="match status" value="1"/>
</dbReference>
<dbReference type="SFLD" id="SFLDG01139">
    <property type="entry name" value="C2.A:_Pyridoxal_Phosphate_Phos"/>
    <property type="match status" value="1"/>
</dbReference>
<evidence type="ECO:0000313" key="8">
    <source>
        <dbReference type="Proteomes" id="UP000531840"/>
    </source>
</evidence>
<dbReference type="PANTHER" id="PTHR19288:SF46">
    <property type="entry name" value="HALOACID DEHALOGENASE-LIKE HYDROLASE DOMAIN-CONTAINING PROTEIN 2"/>
    <property type="match status" value="1"/>
</dbReference>
<dbReference type="PANTHER" id="PTHR19288">
    <property type="entry name" value="4-NITROPHENYLPHOSPHATASE-RELATED"/>
    <property type="match status" value="1"/>
</dbReference>
<dbReference type="GO" id="GO:0016787">
    <property type="term" value="F:hydrolase activity"/>
    <property type="evidence" value="ECO:0007669"/>
    <property type="project" value="UniProtKB-KW"/>
</dbReference>
<dbReference type="InterPro" id="IPR036412">
    <property type="entry name" value="HAD-like_sf"/>
</dbReference>
<name>A0ABX2T2S7_9BACL</name>
<dbReference type="NCBIfam" id="TIGR01460">
    <property type="entry name" value="HAD-SF-IIA"/>
    <property type="match status" value="1"/>
</dbReference>
<dbReference type="Gene3D" id="3.40.50.1000">
    <property type="entry name" value="HAD superfamily/HAD-like"/>
    <property type="match status" value="2"/>
</dbReference>
<dbReference type="PIRSF" id="PIRSF000915">
    <property type="entry name" value="PGP-type_phosphatase"/>
    <property type="match status" value="1"/>
</dbReference>
<dbReference type="SFLD" id="SFLDS00003">
    <property type="entry name" value="Haloacid_Dehalogenase"/>
    <property type="match status" value="1"/>
</dbReference>
<dbReference type="Proteomes" id="UP000531840">
    <property type="component" value="Unassembled WGS sequence"/>
</dbReference>
<dbReference type="RefSeq" id="WP_179941720.1">
    <property type="nucleotide sequence ID" value="NZ_JACBYF010000018.1"/>
</dbReference>
<evidence type="ECO:0000256" key="2">
    <source>
        <dbReference type="ARBA" id="ARBA00006696"/>
    </source>
</evidence>
<dbReference type="InterPro" id="IPR006354">
    <property type="entry name" value="HAD-SF_hydro_IIA_hyp1"/>
</dbReference>
<dbReference type="Pfam" id="PF13242">
    <property type="entry name" value="Hydrolase_like"/>
    <property type="match status" value="1"/>
</dbReference>
<accession>A0ABX2T2S7</accession>
<keyword evidence="8" id="KW-1185">Reference proteome</keyword>
<evidence type="ECO:0000256" key="6">
    <source>
        <dbReference type="PIRNR" id="PIRNR000915"/>
    </source>
</evidence>
<protein>
    <recommendedName>
        <fullName evidence="6">Acid sugar phosphatase</fullName>
        <ecNumber evidence="6">3.1.3.-</ecNumber>
    </recommendedName>
</protein>
<dbReference type="EMBL" id="JACBYF010000018">
    <property type="protein sequence ID" value="NYS47937.1"/>
    <property type="molecule type" value="Genomic_DNA"/>
</dbReference>
<keyword evidence="4 7" id="KW-0378">Hydrolase</keyword>
<dbReference type="EC" id="3.1.3.-" evidence="6"/>
<evidence type="ECO:0000256" key="4">
    <source>
        <dbReference type="ARBA" id="ARBA00022801"/>
    </source>
</evidence>
<keyword evidence="3 6" id="KW-0479">Metal-binding</keyword>
<comment type="caution">
    <text evidence="7">The sequence shown here is derived from an EMBL/GenBank/DDBJ whole genome shotgun (WGS) entry which is preliminary data.</text>
</comment>
<keyword evidence="5 6" id="KW-0460">Magnesium</keyword>